<reference evidence="2 3" key="1">
    <citation type="submission" date="2021-12" db="EMBL/GenBank/DDBJ databases">
        <title>Genome seq of P8.</title>
        <authorList>
            <person name="Seo T."/>
        </authorList>
    </citation>
    <scope>NUCLEOTIDE SEQUENCE [LARGE SCALE GENOMIC DNA]</scope>
    <source>
        <strain evidence="2 3">P8</strain>
    </source>
</reference>
<dbReference type="InterPro" id="IPR049153">
    <property type="entry name" value="NTase-conflict"/>
</dbReference>
<dbReference type="RefSeq" id="WP_233372043.1">
    <property type="nucleotide sequence ID" value="NZ_JAJTWU010000004.1"/>
</dbReference>
<keyword evidence="3" id="KW-1185">Reference proteome</keyword>
<protein>
    <recommendedName>
        <fullName evidence="1">Pol beta superfamily nucleotidyltransferase in conflict systems domain-containing protein</fullName>
    </recommendedName>
</protein>
<feature type="domain" description="Pol beta superfamily nucleotidyltransferase in conflict systems" evidence="1">
    <location>
        <begin position="2"/>
        <end position="237"/>
    </location>
</feature>
<dbReference type="Proteomes" id="UP001200741">
    <property type="component" value="Unassembled WGS sequence"/>
</dbReference>
<accession>A0ABS8XWL3</accession>
<name>A0ABS8XWL3_9BURK</name>
<evidence type="ECO:0000259" key="1">
    <source>
        <dbReference type="Pfam" id="PF20697"/>
    </source>
</evidence>
<dbReference type="EMBL" id="JAJTWU010000004">
    <property type="protein sequence ID" value="MCE4555021.1"/>
    <property type="molecule type" value="Genomic_DNA"/>
</dbReference>
<gene>
    <name evidence="2" type="ORF">LXT13_11350</name>
</gene>
<proteinExistence type="predicted"/>
<dbReference type="Pfam" id="PF20697">
    <property type="entry name" value="NTase-conflict"/>
    <property type="match status" value="1"/>
</dbReference>
<evidence type="ECO:0000313" key="2">
    <source>
        <dbReference type="EMBL" id="MCE4555021.1"/>
    </source>
</evidence>
<evidence type="ECO:0000313" key="3">
    <source>
        <dbReference type="Proteomes" id="UP001200741"/>
    </source>
</evidence>
<comment type="caution">
    <text evidence="2">The sequence shown here is derived from an EMBL/GenBank/DDBJ whole genome shotgun (WGS) entry which is preliminary data.</text>
</comment>
<sequence length="478" mass="53828">MQIFLFGSAIYDSGEQFNRLLSDLDIVCLLPRDLSALERFKLMEHLREAKHDLEMRMIPSLGRENCSEPGVSVVVVTPFEVLANIHKSGARNFFDANFFLNLSNGSMQLSLIPEAGQRDLPDSRRQAFEFCQKTRNDYLARAANKRGGIKEYSGIPPLPKALMRSAAQIAPVDRDGQWYDTRLGLEHIRAILREARGLAPEFQVLDKKVSIRCGGNGIRSALTAEDQLLLSELLFDEVQRHGSVESVNWFMRVTSADYSPEAAAELYERIRSLTPQVKFRGAIPGSVILQLASQRAAFEMYATLQRLNALGEVLKADVSEVGIDNGNLTVTDNLRGRRMSTLVALIKQWRPVDTESWARTENHFVHELRRILDSTPVLEGATVEREVEFGRLEIPYRLDFLLVWPRDNSDDTPRIGIEVKFIRSKSSFFEVASQVSQIGGPMILVLVGSAIEFRKIEKDLAQLKHVKSNIEAVTVITD</sequence>
<organism evidence="2 3">
    <name type="scientific">Pelomonas cellulosilytica</name>
    <dbReference type="NCBI Taxonomy" id="2906762"/>
    <lineage>
        <taxon>Bacteria</taxon>
        <taxon>Pseudomonadati</taxon>
        <taxon>Pseudomonadota</taxon>
        <taxon>Betaproteobacteria</taxon>
        <taxon>Burkholderiales</taxon>
        <taxon>Sphaerotilaceae</taxon>
        <taxon>Roseateles</taxon>
    </lineage>
</organism>